<dbReference type="OrthoDB" id="9809746at2"/>
<dbReference type="CDD" id="cd02970">
    <property type="entry name" value="PRX_like2"/>
    <property type="match status" value="1"/>
</dbReference>
<evidence type="ECO:0000256" key="2">
    <source>
        <dbReference type="ARBA" id="ARBA00023157"/>
    </source>
</evidence>
<evidence type="ECO:0000313" key="5">
    <source>
        <dbReference type="EMBL" id="TCP26600.1"/>
    </source>
</evidence>
<dbReference type="PANTHER" id="PTHR42852">
    <property type="entry name" value="THIOL:DISULFIDE INTERCHANGE PROTEIN DSBE"/>
    <property type="match status" value="1"/>
</dbReference>
<dbReference type="GO" id="GO:0016491">
    <property type="term" value="F:oxidoreductase activity"/>
    <property type="evidence" value="ECO:0007669"/>
    <property type="project" value="UniProtKB-KW"/>
</dbReference>
<dbReference type="EMBL" id="SLXK01000019">
    <property type="protein sequence ID" value="TCP26600.1"/>
    <property type="molecule type" value="Genomic_DNA"/>
</dbReference>
<dbReference type="GO" id="GO:0016209">
    <property type="term" value="F:antioxidant activity"/>
    <property type="evidence" value="ECO:0007669"/>
    <property type="project" value="InterPro"/>
</dbReference>
<dbReference type="PROSITE" id="PS51352">
    <property type="entry name" value="THIOREDOXIN_2"/>
    <property type="match status" value="1"/>
</dbReference>
<comment type="caution">
    <text evidence="5">The sequence shown here is derived from an EMBL/GenBank/DDBJ whole genome shotgun (WGS) entry which is preliminary data.</text>
</comment>
<feature type="active site" description="Cysteine sulfenic acid (-SOH) intermediate; for peroxidase activity" evidence="3">
    <location>
        <position position="49"/>
    </location>
</feature>
<dbReference type="AlphaFoldDB" id="A0A4R2NWX1"/>
<evidence type="ECO:0000256" key="1">
    <source>
        <dbReference type="ARBA" id="ARBA00023002"/>
    </source>
</evidence>
<sequence length="167" mass="18941">MNELKLGEKAPDFNLLSTDGGLFSFSDHQKGHKAWHLIIFFRGEWCPACNDYLEEIEKSTEKFANQHTHIVAISSDEIDRLKELVSAKSLSFPVLSDKDRAAVRGYGVYIHKEDGPYEDHGDHNEPAVFLVDDKGNLLFQQKQTGPFGRPSPHDLGKTIKYISKNLR</sequence>
<dbReference type="Gene3D" id="3.40.30.10">
    <property type="entry name" value="Glutaredoxin"/>
    <property type="match status" value="1"/>
</dbReference>
<reference evidence="5 6" key="1">
    <citation type="submission" date="2019-03" db="EMBL/GenBank/DDBJ databases">
        <title>Genomic Encyclopedia of Type Strains, Phase IV (KMG-IV): sequencing the most valuable type-strain genomes for metagenomic binning, comparative biology and taxonomic classification.</title>
        <authorList>
            <person name="Goeker M."/>
        </authorList>
    </citation>
    <scope>NUCLEOTIDE SEQUENCE [LARGE SCALE GENOMIC DNA]</scope>
    <source>
        <strain evidence="5 6">DSM 19377</strain>
    </source>
</reference>
<keyword evidence="2" id="KW-1015">Disulfide bond</keyword>
<dbReference type="Pfam" id="PF00578">
    <property type="entry name" value="AhpC-TSA"/>
    <property type="match status" value="1"/>
</dbReference>
<protein>
    <submittedName>
        <fullName evidence="5">Peroxiredoxin</fullName>
    </submittedName>
</protein>
<dbReference type="InterPro" id="IPR000866">
    <property type="entry name" value="AhpC/TSA"/>
</dbReference>
<dbReference type="PIRSF" id="PIRSF000239">
    <property type="entry name" value="AHPC"/>
    <property type="match status" value="1"/>
</dbReference>
<organism evidence="5 6">
    <name type="scientific">Scopulibacillus darangshiensis</name>
    <dbReference type="NCBI Taxonomy" id="442528"/>
    <lineage>
        <taxon>Bacteria</taxon>
        <taxon>Bacillati</taxon>
        <taxon>Bacillota</taxon>
        <taxon>Bacilli</taxon>
        <taxon>Bacillales</taxon>
        <taxon>Sporolactobacillaceae</taxon>
        <taxon>Scopulibacillus</taxon>
    </lineage>
</organism>
<dbReference type="InterPro" id="IPR050553">
    <property type="entry name" value="Thioredoxin_ResA/DsbE_sf"/>
</dbReference>
<dbReference type="InterPro" id="IPR024706">
    <property type="entry name" value="Peroxiredoxin_AhpC-typ"/>
</dbReference>
<dbReference type="Proteomes" id="UP000295416">
    <property type="component" value="Unassembled WGS sequence"/>
</dbReference>
<dbReference type="PANTHER" id="PTHR42852:SF13">
    <property type="entry name" value="PROTEIN DIPZ"/>
    <property type="match status" value="1"/>
</dbReference>
<proteinExistence type="predicted"/>
<name>A0A4R2NWX1_9BACL</name>
<dbReference type="InterPro" id="IPR036249">
    <property type="entry name" value="Thioredoxin-like_sf"/>
</dbReference>
<accession>A0A4R2NWX1</accession>
<dbReference type="SUPFAM" id="SSF52833">
    <property type="entry name" value="Thioredoxin-like"/>
    <property type="match status" value="1"/>
</dbReference>
<keyword evidence="1" id="KW-0560">Oxidoreductase</keyword>
<evidence type="ECO:0000256" key="3">
    <source>
        <dbReference type="PIRSR" id="PIRSR000239-1"/>
    </source>
</evidence>
<evidence type="ECO:0000259" key="4">
    <source>
        <dbReference type="PROSITE" id="PS51352"/>
    </source>
</evidence>
<gene>
    <name evidence="5" type="ORF">EV207_11931</name>
</gene>
<dbReference type="InterPro" id="IPR013766">
    <property type="entry name" value="Thioredoxin_domain"/>
</dbReference>
<keyword evidence="6" id="KW-1185">Reference proteome</keyword>
<evidence type="ECO:0000313" key="6">
    <source>
        <dbReference type="Proteomes" id="UP000295416"/>
    </source>
</evidence>
<feature type="domain" description="Thioredoxin" evidence="4">
    <location>
        <begin position="4"/>
        <end position="164"/>
    </location>
</feature>